<feature type="region of interest" description="Disordered" evidence="1">
    <location>
        <begin position="69"/>
        <end position="98"/>
    </location>
</feature>
<reference evidence="2 3" key="1">
    <citation type="submission" date="2023-04" db="EMBL/GenBank/DDBJ databases">
        <title>Australian commercial rhizobial inoculants.</title>
        <authorList>
            <person name="Kohlmeier M.G."/>
            <person name="O'Hara G.W."/>
            <person name="Colombi E."/>
            <person name="Ramsay J.P."/>
            <person name="Terpolilli J."/>
        </authorList>
    </citation>
    <scope>NUCLEOTIDE SEQUENCE [LARGE SCALE GENOMIC DNA]</scope>
    <source>
        <strain evidence="2 3">CB627</strain>
    </source>
</reference>
<dbReference type="Proteomes" id="UP001221546">
    <property type="component" value="Chromosome"/>
</dbReference>
<organism evidence="2 3">
    <name type="scientific">Bradyrhizobium brasilense</name>
    <dbReference type="NCBI Taxonomy" id="1419277"/>
    <lineage>
        <taxon>Bacteria</taxon>
        <taxon>Pseudomonadati</taxon>
        <taxon>Pseudomonadota</taxon>
        <taxon>Alphaproteobacteria</taxon>
        <taxon>Hyphomicrobiales</taxon>
        <taxon>Nitrobacteraceae</taxon>
        <taxon>Bradyrhizobium</taxon>
    </lineage>
</organism>
<evidence type="ECO:0000313" key="2">
    <source>
        <dbReference type="EMBL" id="WFU61238.1"/>
    </source>
</evidence>
<sequence length="391" mass="44715">MEIPIPLHARRVTREELYRMVWDKPMIRLAEELGISGNGLAKVCDRLDVPYPPRGHWAKKEAGKPVVTLKLPPRRDGIPNAADIHPTPPKPAPSPAAEQAAATVADRIRDVTVPESNDNLHPRVQAWIAGHKKRQKERELENRNRRRDIGWASPLIPDLTERDLYRLRATSAIFYAVEKAGGAIEKSPASGKITFLIDGHQVECSIVEKMVQSLKQWEEQQKWTAFTEYCKSGLDSSGFLRVSITTYLQGRRPEWVESQKIKIGQLMPTIVGAIMAAGPTLEKMKREHEEQQKRYREEEARRYEARQLREIDEKRWNKFREYAVNWEQRERLLTFLAEVEARLATEGDVTVSDRTLRAWVDWAKAKAEALNPFGGGAVGVFETISKVNQWS</sequence>
<accession>A0ABY8J7Z1</accession>
<proteinExistence type="predicted"/>
<keyword evidence="3" id="KW-1185">Reference proteome</keyword>
<protein>
    <submittedName>
        <fullName evidence="2">Uncharacterized protein</fullName>
    </submittedName>
</protein>
<evidence type="ECO:0000256" key="1">
    <source>
        <dbReference type="SAM" id="MobiDB-lite"/>
    </source>
</evidence>
<gene>
    <name evidence="2" type="ORF">QA636_27435</name>
</gene>
<dbReference type="EMBL" id="CP121646">
    <property type="protein sequence ID" value="WFU61238.1"/>
    <property type="molecule type" value="Genomic_DNA"/>
</dbReference>
<dbReference type="RefSeq" id="WP_310884832.1">
    <property type="nucleotide sequence ID" value="NZ_CP121646.1"/>
</dbReference>
<name>A0ABY8J7Z1_9BRAD</name>
<evidence type="ECO:0000313" key="3">
    <source>
        <dbReference type="Proteomes" id="UP001221546"/>
    </source>
</evidence>